<dbReference type="GO" id="GO:0005524">
    <property type="term" value="F:ATP binding"/>
    <property type="evidence" value="ECO:0007669"/>
    <property type="project" value="InterPro"/>
</dbReference>
<organism evidence="2 3">
    <name type="scientific">Acidiphilium rubrum</name>
    <dbReference type="NCBI Taxonomy" id="526"/>
    <lineage>
        <taxon>Bacteria</taxon>
        <taxon>Pseudomonadati</taxon>
        <taxon>Pseudomonadota</taxon>
        <taxon>Alphaproteobacteria</taxon>
        <taxon>Acetobacterales</taxon>
        <taxon>Acidocellaceae</taxon>
        <taxon>Acidiphilium</taxon>
    </lineage>
</organism>
<dbReference type="PANTHER" id="PTHR40396">
    <property type="entry name" value="ATPASE-LIKE PROTEIN"/>
    <property type="match status" value="1"/>
</dbReference>
<reference evidence="2 3" key="1">
    <citation type="submission" date="2017-01" db="EMBL/GenBank/DDBJ databases">
        <authorList>
            <person name="Varghese N."/>
            <person name="Submissions S."/>
        </authorList>
    </citation>
    <scope>NUCLEOTIDE SEQUENCE [LARGE SCALE GENOMIC DNA]</scope>
    <source>
        <strain evidence="2 3">ATCC 35905</strain>
    </source>
</reference>
<dbReference type="OrthoDB" id="9809324at2"/>
<comment type="caution">
    <text evidence="2">The sequence shown here is derived from an EMBL/GenBank/DDBJ whole genome shotgun (WGS) entry which is preliminary data.</text>
</comment>
<dbReference type="EMBL" id="FTNE01000023">
    <property type="protein sequence ID" value="SIR30247.1"/>
    <property type="molecule type" value="Genomic_DNA"/>
</dbReference>
<dbReference type="SUPFAM" id="SSF52540">
    <property type="entry name" value="P-loop containing nucleoside triphosphate hydrolases"/>
    <property type="match status" value="1"/>
</dbReference>
<name>A0A8G2CMT4_ACIRU</name>
<sequence length="425" mass="47598">MILEFRVRNFRSFKGESVLSLVASKDRSLAGTNTIQTHNSSLPRALRAAVIYGANASGKSNLIRALQLMRGVVLESAASQPNHMFNVQPFRLDQKSAAEPTFFEVTVLLDGTRYQYGFEFISAKIISEWLLVYQKSKPQKWFYRKIGINDSKDTFEFGPHLLGAKRVWQEATRPNALFLSTAVQLNSESLAPLYNWFSETLKVFLDGGQISPDFSTGLIQTVTGQNKITSLLSRADIAIKAISAVPTKGYKQSITFDPLKGTADTKLEEAELLLPRFKHTIDSVSADFELSDESQGTQKLFALAGPILDILEHGRILVIDELDRSLHPLLVRQIIDTFQNPDLNCNGAQLIFTTHDTSQLDTTLLRRDQIWLTEKRRNHSSELVPLMEFSPRKSEALEKGYLSGRYGGVPVIATQLIDESDCAER</sequence>
<accession>A0A8G2CMT4</accession>
<keyword evidence="3" id="KW-1185">Reference proteome</keyword>
<dbReference type="AlphaFoldDB" id="A0A8G2CMT4"/>
<evidence type="ECO:0000313" key="2">
    <source>
        <dbReference type="EMBL" id="SIR30247.1"/>
    </source>
</evidence>
<proteinExistence type="predicted"/>
<protein>
    <recommendedName>
        <fullName evidence="1">ATPase AAA-type core domain-containing protein</fullName>
    </recommendedName>
</protein>
<evidence type="ECO:0000259" key="1">
    <source>
        <dbReference type="Pfam" id="PF13304"/>
    </source>
</evidence>
<dbReference type="Gene3D" id="3.40.50.300">
    <property type="entry name" value="P-loop containing nucleotide triphosphate hydrolases"/>
    <property type="match status" value="1"/>
</dbReference>
<gene>
    <name evidence="2" type="ORF">SAMN05421828_12358</name>
</gene>
<evidence type="ECO:0000313" key="3">
    <source>
        <dbReference type="Proteomes" id="UP000186308"/>
    </source>
</evidence>
<dbReference type="Pfam" id="PF13304">
    <property type="entry name" value="AAA_21"/>
    <property type="match status" value="1"/>
</dbReference>
<dbReference type="InterPro" id="IPR027417">
    <property type="entry name" value="P-loop_NTPase"/>
</dbReference>
<feature type="domain" description="ATPase AAA-type core" evidence="1">
    <location>
        <begin position="49"/>
        <end position="357"/>
    </location>
</feature>
<dbReference type="PANTHER" id="PTHR40396:SF1">
    <property type="entry name" value="ATPASE AAA-TYPE CORE DOMAIN-CONTAINING PROTEIN"/>
    <property type="match status" value="1"/>
</dbReference>
<dbReference type="Proteomes" id="UP000186308">
    <property type="component" value="Unassembled WGS sequence"/>
</dbReference>
<dbReference type="GO" id="GO:0016887">
    <property type="term" value="F:ATP hydrolysis activity"/>
    <property type="evidence" value="ECO:0007669"/>
    <property type="project" value="InterPro"/>
</dbReference>
<dbReference type="InterPro" id="IPR003959">
    <property type="entry name" value="ATPase_AAA_core"/>
</dbReference>